<organism evidence="2 3">
    <name type="scientific">Segnochrobactrum spirostomi</name>
    <dbReference type="NCBI Taxonomy" id="2608987"/>
    <lineage>
        <taxon>Bacteria</taxon>
        <taxon>Pseudomonadati</taxon>
        <taxon>Pseudomonadota</taxon>
        <taxon>Alphaproteobacteria</taxon>
        <taxon>Hyphomicrobiales</taxon>
        <taxon>Segnochrobactraceae</taxon>
        <taxon>Segnochrobactrum</taxon>
    </lineage>
</organism>
<accession>A0A6A7Y8E4</accession>
<feature type="domain" description="Glycosyltransferase 2-like" evidence="1">
    <location>
        <begin position="348"/>
        <end position="521"/>
    </location>
</feature>
<dbReference type="RefSeq" id="WP_153484641.1">
    <property type="nucleotide sequence ID" value="NZ_VWNA01000001.1"/>
</dbReference>
<dbReference type="CDD" id="cd04186">
    <property type="entry name" value="GT_2_like_c"/>
    <property type="match status" value="1"/>
</dbReference>
<keyword evidence="2" id="KW-0808">Transferase</keyword>
<dbReference type="Proteomes" id="UP000332515">
    <property type="component" value="Unassembled WGS sequence"/>
</dbReference>
<dbReference type="InterPro" id="IPR001173">
    <property type="entry name" value="Glyco_trans_2-like"/>
</dbReference>
<sequence length="630" mass="69458">MNRLCRRIRTKLTQGGKTLRRLPGMVRHEGGLVRSAAKVARILRREGVAALIRRTEALARAMVVTPDGWAVFKDDYTTWLGLYEHPTTPEAASREIAAWAEPPRFAVVLWCSDDRAPAFEASLRAVRDQTYPHWQLVVAWVGEAANEADVAADPRITVLDGATPRIGDALNRALTRLGGDWLIALDPGDLLAPDALLALARSAVGNREAALLYSDEDVLGPDGRRTAPAFKPDWNPEFFLARGGLGQVAAYALSRVRSLGGFRPAFEGAHGFDLTLRFLEGLPSAAIVHVAEVLYHRLGPPIPQDTDLALAALREHLTRTGAAADAAADAQGGTRIRYSLPVPPPLVTILIPTRNGLALLTRCLASILEKTTYPAFEILVVDNGSDDPETLNYLRQMETDPRVRVVRDERPFDYAALNNAAARLARGSVLALVNNDIEVISPDWLDEMVSLAVRPETGAVGAALWYPDDRLQHGGIVLGIGGVAGHAFRFLRRGDRGYLGRAVLRQALSAVTAACLVVRKELYEAVGGLDETNLKIAYNDVDFCLRLRERGYRNVWTPYAELYHHESATRGLEDDPVKLTRFRAEFAYMQRRWGALLANDPAYNPNLTLEREDFSLAWPPRGRDRTDERS</sequence>
<reference evidence="2 3" key="1">
    <citation type="submission" date="2019-09" db="EMBL/GenBank/DDBJ databases">
        <title>Segnochrobactrum spirostomi gen. nov., sp. nov., isolated from the ciliate Spirostomum cf. yagiui and description of a novel family, Segnochrobactraceae fam. nov. within the order Rhizobiales of the class Alphaproteobacteria.</title>
        <authorList>
            <person name="Akter S."/>
            <person name="Shazib S.U.A."/>
            <person name="Shin M.K."/>
        </authorList>
    </citation>
    <scope>NUCLEOTIDE SEQUENCE [LARGE SCALE GENOMIC DNA]</scope>
    <source>
        <strain evidence="2 3">Sp-1</strain>
    </source>
</reference>
<gene>
    <name evidence="2" type="ORF">F0357_16740</name>
</gene>
<dbReference type="EMBL" id="VWNA01000001">
    <property type="protein sequence ID" value="MQT14261.1"/>
    <property type="molecule type" value="Genomic_DNA"/>
</dbReference>
<dbReference type="SUPFAM" id="SSF53448">
    <property type="entry name" value="Nucleotide-diphospho-sugar transferases"/>
    <property type="match status" value="2"/>
</dbReference>
<evidence type="ECO:0000313" key="3">
    <source>
        <dbReference type="Proteomes" id="UP000332515"/>
    </source>
</evidence>
<dbReference type="Pfam" id="PF00535">
    <property type="entry name" value="Glycos_transf_2"/>
    <property type="match status" value="1"/>
</dbReference>
<evidence type="ECO:0000313" key="2">
    <source>
        <dbReference type="EMBL" id="MQT14261.1"/>
    </source>
</evidence>
<dbReference type="InterPro" id="IPR029044">
    <property type="entry name" value="Nucleotide-diphossugar_trans"/>
</dbReference>
<dbReference type="Gene3D" id="3.90.550.10">
    <property type="entry name" value="Spore Coat Polysaccharide Biosynthesis Protein SpsA, Chain A"/>
    <property type="match status" value="2"/>
</dbReference>
<name>A0A6A7Y8E4_9HYPH</name>
<comment type="caution">
    <text evidence="2">The sequence shown here is derived from an EMBL/GenBank/DDBJ whole genome shotgun (WGS) entry which is preliminary data.</text>
</comment>
<dbReference type="PANTHER" id="PTHR43179:SF7">
    <property type="entry name" value="RHAMNOSYLTRANSFERASE WBBL"/>
    <property type="match status" value="1"/>
</dbReference>
<proteinExistence type="predicted"/>
<dbReference type="PANTHER" id="PTHR43179">
    <property type="entry name" value="RHAMNOSYLTRANSFERASE WBBL"/>
    <property type="match status" value="1"/>
</dbReference>
<dbReference type="AlphaFoldDB" id="A0A6A7Y8E4"/>
<dbReference type="GO" id="GO:0016740">
    <property type="term" value="F:transferase activity"/>
    <property type="evidence" value="ECO:0007669"/>
    <property type="project" value="UniProtKB-KW"/>
</dbReference>
<evidence type="ECO:0000259" key="1">
    <source>
        <dbReference type="Pfam" id="PF00535"/>
    </source>
</evidence>
<protein>
    <submittedName>
        <fullName evidence="2">Glycosyltransferase</fullName>
    </submittedName>
</protein>
<keyword evidence="3" id="KW-1185">Reference proteome</keyword>